<keyword evidence="4 7" id="KW-0812">Transmembrane</keyword>
<feature type="domain" description="VTT" evidence="8">
    <location>
        <begin position="31"/>
        <end position="156"/>
    </location>
</feature>
<sequence length="211" mass="23372">MDLESIIIAVGYIGLFTIIFAESGLLVGIIFPGDSLLFTAGFLASQGIFAIVPLILLCFAAAVTGDSVGYTFGRRVGKRFFTREKSFFFNPDNVVRAENFYAKHGGKAIILARFLPGIRTLAPILAGVGEMHYPTFLLYNVAGGLFWAVGLTALGYYLGNAIPGIDKYLLPVLLFIIIVSVLPSIWKLLVSREQRRQTFNQVKDEWNRRKK</sequence>
<evidence type="ECO:0000256" key="3">
    <source>
        <dbReference type="ARBA" id="ARBA00022475"/>
    </source>
</evidence>
<comment type="caution">
    <text evidence="9">The sequence shown here is derived from an EMBL/GenBank/DDBJ whole genome shotgun (WGS) entry which is preliminary data.</text>
</comment>
<evidence type="ECO:0000256" key="5">
    <source>
        <dbReference type="ARBA" id="ARBA00022989"/>
    </source>
</evidence>
<comment type="similarity">
    <text evidence="2 7">Belongs to the DedA family.</text>
</comment>
<feature type="transmembrane region" description="Helical" evidence="7">
    <location>
        <begin position="7"/>
        <end position="31"/>
    </location>
</feature>
<gene>
    <name evidence="9" type="ORF">A2441_00585</name>
</gene>
<feature type="transmembrane region" description="Helical" evidence="7">
    <location>
        <begin position="136"/>
        <end position="156"/>
    </location>
</feature>
<dbReference type="Proteomes" id="UP000178226">
    <property type="component" value="Unassembled WGS sequence"/>
</dbReference>
<evidence type="ECO:0000313" key="10">
    <source>
        <dbReference type="Proteomes" id="UP000178226"/>
    </source>
</evidence>
<dbReference type="PANTHER" id="PTHR30353">
    <property type="entry name" value="INNER MEMBRANE PROTEIN DEDA-RELATED"/>
    <property type="match status" value="1"/>
</dbReference>
<evidence type="ECO:0000256" key="1">
    <source>
        <dbReference type="ARBA" id="ARBA00004651"/>
    </source>
</evidence>
<proteinExistence type="inferred from homology"/>
<dbReference type="STRING" id="1802428.A2441_00585"/>
<keyword evidence="5 7" id="KW-1133">Transmembrane helix</keyword>
<keyword evidence="6 7" id="KW-0472">Membrane</keyword>
<dbReference type="InterPro" id="IPR032816">
    <property type="entry name" value="VTT_dom"/>
</dbReference>
<dbReference type="InterPro" id="IPR032818">
    <property type="entry name" value="DedA-like"/>
</dbReference>
<dbReference type="GO" id="GO:0005886">
    <property type="term" value="C:plasma membrane"/>
    <property type="evidence" value="ECO:0007669"/>
    <property type="project" value="UniProtKB-SubCell"/>
</dbReference>
<accession>A0A1G2Q9H6</accession>
<evidence type="ECO:0000256" key="2">
    <source>
        <dbReference type="ARBA" id="ARBA00010792"/>
    </source>
</evidence>
<evidence type="ECO:0000313" key="9">
    <source>
        <dbReference type="EMBL" id="OHA57217.1"/>
    </source>
</evidence>
<feature type="transmembrane region" description="Helical" evidence="7">
    <location>
        <begin position="168"/>
        <end position="189"/>
    </location>
</feature>
<dbReference type="AlphaFoldDB" id="A0A1G2Q9H6"/>
<evidence type="ECO:0000256" key="7">
    <source>
        <dbReference type="RuleBase" id="RU367016"/>
    </source>
</evidence>
<comment type="subcellular location">
    <subcellularLocation>
        <location evidence="1 7">Cell membrane</location>
        <topology evidence="1 7">Multi-pass membrane protein</topology>
    </subcellularLocation>
</comment>
<evidence type="ECO:0000259" key="8">
    <source>
        <dbReference type="Pfam" id="PF09335"/>
    </source>
</evidence>
<dbReference type="PANTHER" id="PTHR30353:SF0">
    <property type="entry name" value="TRANSMEMBRANE PROTEIN"/>
    <property type="match status" value="1"/>
</dbReference>
<organism evidence="9 10">
    <name type="scientific">Candidatus Veblenbacteria bacterium RIFOXYC2_FULL_42_11</name>
    <dbReference type="NCBI Taxonomy" id="1802428"/>
    <lineage>
        <taxon>Bacteria</taxon>
        <taxon>Candidatus Vebleniibacteriota</taxon>
    </lineage>
</organism>
<dbReference type="Pfam" id="PF09335">
    <property type="entry name" value="VTT_dom"/>
    <property type="match status" value="1"/>
</dbReference>
<keyword evidence="3 7" id="KW-1003">Cell membrane</keyword>
<protein>
    <recommendedName>
        <fullName evidence="8">VTT domain-containing protein</fullName>
    </recommendedName>
</protein>
<reference evidence="9 10" key="1">
    <citation type="journal article" date="2016" name="Nat. Commun.">
        <title>Thousands of microbial genomes shed light on interconnected biogeochemical processes in an aquifer system.</title>
        <authorList>
            <person name="Anantharaman K."/>
            <person name="Brown C.T."/>
            <person name="Hug L.A."/>
            <person name="Sharon I."/>
            <person name="Castelle C.J."/>
            <person name="Probst A.J."/>
            <person name="Thomas B.C."/>
            <person name="Singh A."/>
            <person name="Wilkins M.J."/>
            <person name="Karaoz U."/>
            <person name="Brodie E.L."/>
            <person name="Williams K.H."/>
            <person name="Hubbard S.S."/>
            <person name="Banfield J.F."/>
        </authorList>
    </citation>
    <scope>NUCLEOTIDE SEQUENCE [LARGE SCALE GENOMIC DNA]</scope>
</reference>
<name>A0A1G2Q9H6_9BACT</name>
<dbReference type="EMBL" id="MHTE01000010">
    <property type="protein sequence ID" value="OHA57217.1"/>
    <property type="molecule type" value="Genomic_DNA"/>
</dbReference>
<evidence type="ECO:0000256" key="6">
    <source>
        <dbReference type="ARBA" id="ARBA00023136"/>
    </source>
</evidence>
<feature type="transmembrane region" description="Helical" evidence="7">
    <location>
        <begin position="43"/>
        <end position="65"/>
    </location>
</feature>
<evidence type="ECO:0000256" key="4">
    <source>
        <dbReference type="ARBA" id="ARBA00022692"/>
    </source>
</evidence>